<organism evidence="2 3">
    <name type="scientific">Pythium insidiosum</name>
    <name type="common">Pythiosis disease agent</name>
    <dbReference type="NCBI Taxonomy" id="114742"/>
    <lineage>
        <taxon>Eukaryota</taxon>
        <taxon>Sar</taxon>
        <taxon>Stramenopiles</taxon>
        <taxon>Oomycota</taxon>
        <taxon>Peronosporomycetes</taxon>
        <taxon>Pythiales</taxon>
        <taxon>Pythiaceae</taxon>
        <taxon>Pythium</taxon>
    </lineage>
</organism>
<dbReference type="AlphaFoldDB" id="A0AAD5LG19"/>
<feature type="signal peptide" evidence="1">
    <location>
        <begin position="1"/>
        <end position="24"/>
    </location>
</feature>
<proteinExistence type="predicted"/>
<reference evidence="2" key="1">
    <citation type="submission" date="2021-12" db="EMBL/GenBank/DDBJ databases">
        <title>Prjna785345.</title>
        <authorList>
            <person name="Rujirawat T."/>
            <person name="Krajaejun T."/>
        </authorList>
    </citation>
    <scope>NUCLEOTIDE SEQUENCE</scope>
    <source>
        <strain evidence="2">Pi057C3</strain>
    </source>
</reference>
<dbReference type="EMBL" id="JAKCXM010000174">
    <property type="protein sequence ID" value="KAJ0399691.1"/>
    <property type="molecule type" value="Genomic_DNA"/>
</dbReference>
<evidence type="ECO:0000256" key="1">
    <source>
        <dbReference type="SAM" id="SignalP"/>
    </source>
</evidence>
<evidence type="ECO:0000313" key="3">
    <source>
        <dbReference type="Proteomes" id="UP001209570"/>
    </source>
</evidence>
<dbReference type="Proteomes" id="UP001209570">
    <property type="component" value="Unassembled WGS sequence"/>
</dbReference>
<protein>
    <submittedName>
        <fullName evidence="2">Uncharacterized protein</fullName>
    </submittedName>
</protein>
<feature type="chain" id="PRO_5042167322" evidence="1">
    <location>
        <begin position="25"/>
        <end position="278"/>
    </location>
</feature>
<keyword evidence="3" id="KW-1185">Reference proteome</keyword>
<accession>A0AAD5LG19</accession>
<evidence type="ECO:0000313" key="2">
    <source>
        <dbReference type="EMBL" id="KAJ0399691.1"/>
    </source>
</evidence>
<name>A0AAD5LG19_PYTIN</name>
<keyword evidence="1" id="KW-0732">Signal</keyword>
<sequence length="278" mass="30070">MKRAVLLVALVVLVVGSAIPSGCAAVAGKAVVPPANAARRSAPASGKSNPMAPVQPISGDCTPETAVAWLTHFGDVMARLSTGGLPEMSKTAFKAVEMLGSQIVANQRLISDQRVLSKVVQITPSIWTAGFWYAPVDAWKPVFDKIFHPVATLCKTQPGYEQSYDALVNATSLMVRFTKDQVFFTGVDEGIELPTRNKGFMALLSELITCLSKTTGFQLDERKLRDYMNTIPSKRDGMDMSAAYPVYVDTAKYKESDAAALKKYLCGSPQQQSVRAIK</sequence>
<gene>
    <name evidence="2" type="ORF">P43SY_003696</name>
</gene>
<comment type="caution">
    <text evidence="2">The sequence shown here is derived from an EMBL/GenBank/DDBJ whole genome shotgun (WGS) entry which is preliminary data.</text>
</comment>